<dbReference type="Gene3D" id="3.30.700.10">
    <property type="entry name" value="Glycoprotein, Type 4 Pilin"/>
    <property type="match status" value="1"/>
</dbReference>
<feature type="transmembrane region" description="Helical" evidence="6">
    <location>
        <begin position="20"/>
        <end position="43"/>
    </location>
</feature>
<keyword evidence="5 6" id="KW-0472">Membrane</keyword>
<dbReference type="Proteomes" id="UP000885847">
    <property type="component" value="Unassembled WGS sequence"/>
</dbReference>
<organism evidence="7">
    <name type="scientific">candidate division WOR-3 bacterium</name>
    <dbReference type="NCBI Taxonomy" id="2052148"/>
    <lineage>
        <taxon>Bacteria</taxon>
        <taxon>Bacteria division WOR-3</taxon>
    </lineage>
</organism>
<reference evidence="7" key="1">
    <citation type="journal article" date="2020" name="mSystems">
        <title>Genome- and Community-Level Interaction Insights into Carbon Utilization and Element Cycling Functions of Hydrothermarchaeota in Hydrothermal Sediment.</title>
        <authorList>
            <person name="Zhou Z."/>
            <person name="Liu Y."/>
            <person name="Xu W."/>
            <person name="Pan J."/>
            <person name="Luo Z.H."/>
            <person name="Li M."/>
        </authorList>
    </citation>
    <scope>NUCLEOTIDE SEQUENCE [LARGE SCALE GENOMIC DNA]</scope>
    <source>
        <strain evidence="7">HyVt-102</strain>
    </source>
</reference>
<dbReference type="PRINTS" id="PR00813">
    <property type="entry name" value="BCTERIALGSPG"/>
</dbReference>
<evidence type="ECO:0000256" key="6">
    <source>
        <dbReference type="SAM" id="Phobius"/>
    </source>
</evidence>
<dbReference type="InterPro" id="IPR012902">
    <property type="entry name" value="N_methyl_site"/>
</dbReference>
<evidence type="ECO:0000256" key="3">
    <source>
        <dbReference type="ARBA" id="ARBA00022692"/>
    </source>
</evidence>
<dbReference type="Pfam" id="PF07963">
    <property type="entry name" value="N_methyl"/>
    <property type="match status" value="1"/>
</dbReference>
<dbReference type="SUPFAM" id="SSF54523">
    <property type="entry name" value="Pili subunits"/>
    <property type="match status" value="1"/>
</dbReference>
<dbReference type="GO" id="GO:0015627">
    <property type="term" value="C:type II protein secretion system complex"/>
    <property type="evidence" value="ECO:0007669"/>
    <property type="project" value="InterPro"/>
</dbReference>
<evidence type="ECO:0000256" key="5">
    <source>
        <dbReference type="ARBA" id="ARBA00023136"/>
    </source>
</evidence>
<keyword evidence="4 6" id="KW-1133">Transmembrane helix</keyword>
<dbReference type="NCBIfam" id="TIGR02532">
    <property type="entry name" value="IV_pilin_GFxxxE"/>
    <property type="match status" value="1"/>
</dbReference>
<keyword evidence="2" id="KW-0488">Methylation</keyword>
<gene>
    <name evidence="7" type="ORF">ENF18_00050</name>
</gene>
<sequence>MFLAYLNRNGGIMDERKGFTLIELMIVIVIIGILTAIGIGNYIKLMEKARVASVMANMHTVQVEVELFGTDSLVYPSGANEILSLLPPNMDNPYNKSLPALQDRVDDDIPGVVEYYVNTSRNLYQITGFNKDTEAIDLTLT</sequence>
<protein>
    <submittedName>
        <fullName evidence="7">Prepilin-type N-terminal cleavage/methylation domain-containing protein</fullName>
    </submittedName>
</protein>
<feature type="non-terminal residue" evidence="7">
    <location>
        <position position="141"/>
    </location>
</feature>
<dbReference type="InterPro" id="IPR045584">
    <property type="entry name" value="Pilin-like"/>
</dbReference>
<comment type="subcellular location">
    <subcellularLocation>
        <location evidence="1">Membrane</location>
        <topology evidence="1">Single-pass membrane protein</topology>
    </subcellularLocation>
</comment>
<accession>A0A7C0ZJS0</accession>
<evidence type="ECO:0000256" key="2">
    <source>
        <dbReference type="ARBA" id="ARBA00022481"/>
    </source>
</evidence>
<evidence type="ECO:0000313" key="7">
    <source>
        <dbReference type="EMBL" id="HDI82164.1"/>
    </source>
</evidence>
<dbReference type="InterPro" id="IPR000983">
    <property type="entry name" value="Bac_GSPG_pilin"/>
</dbReference>
<dbReference type="GO" id="GO:0015628">
    <property type="term" value="P:protein secretion by the type II secretion system"/>
    <property type="evidence" value="ECO:0007669"/>
    <property type="project" value="InterPro"/>
</dbReference>
<dbReference type="PANTHER" id="PTHR30093:SF44">
    <property type="entry name" value="TYPE II SECRETION SYSTEM CORE PROTEIN G"/>
    <property type="match status" value="1"/>
</dbReference>
<evidence type="ECO:0000256" key="4">
    <source>
        <dbReference type="ARBA" id="ARBA00022989"/>
    </source>
</evidence>
<evidence type="ECO:0000256" key="1">
    <source>
        <dbReference type="ARBA" id="ARBA00004167"/>
    </source>
</evidence>
<comment type="caution">
    <text evidence="7">The sequence shown here is derived from an EMBL/GenBank/DDBJ whole genome shotgun (WGS) entry which is preliminary data.</text>
</comment>
<proteinExistence type="predicted"/>
<dbReference type="PANTHER" id="PTHR30093">
    <property type="entry name" value="GENERAL SECRETION PATHWAY PROTEIN G"/>
    <property type="match status" value="1"/>
</dbReference>
<dbReference type="AlphaFoldDB" id="A0A7C0ZJS0"/>
<dbReference type="GO" id="GO:0016020">
    <property type="term" value="C:membrane"/>
    <property type="evidence" value="ECO:0007669"/>
    <property type="project" value="UniProtKB-SubCell"/>
</dbReference>
<dbReference type="EMBL" id="DQWE01000003">
    <property type="protein sequence ID" value="HDI82164.1"/>
    <property type="molecule type" value="Genomic_DNA"/>
</dbReference>
<name>A0A7C0ZJS0_UNCW3</name>
<dbReference type="PROSITE" id="PS00409">
    <property type="entry name" value="PROKAR_NTER_METHYL"/>
    <property type="match status" value="1"/>
</dbReference>
<keyword evidence="3 6" id="KW-0812">Transmembrane</keyword>